<gene>
    <name evidence="5" type="ORF">SAMN05216555_10343</name>
</gene>
<evidence type="ECO:0000256" key="1">
    <source>
        <dbReference type="ARBA" id="ARBA00001933"/>
    </source>
</evidence>
<dbReference type="GO" id="GO:0008483">
    <property type="term" value="F:transaminase activity"/>
    <property type="evidence" value="ECO:0007669"/>
    <property type="project" value="InterPro"/>
</dbReference>
<dbReference type="Gene3D" id="3.90.1150.10">
    <property type="entry name" value="Aspartate Aminotransferase, domain 1"/>
    <property type="match status" value="1"/>
</dbReference>
<evidence type="ECO:0000256" key="4">
    <source>
        <dbReference type="SAM" id="MobiDB-lite"/>
    </source>
</evidence>
<dbReference type="PANTHER" id="PTHR43713:SF3">
    <property type="entry name" value="GLUTAMATE-1-SEMIALDEHYDE 2,1-AMINOMUTASE 1, CHLOROPLASTIC-RELATED"/>
    <property type="match status" value="1"/>
</dbReference>
<dbReference type="InterPro" id="IPR015421">
    <property type="entry name" value="PyrdxlP-dep_Trfase_major"/>
</dbReference>
<dbReference type="Pfam" id="PF00202">
    <property type="entry name" value="Aminotran_3"/>
    <property type="match status" value="1"/>
</dbReference>
<keyword evidence="2 3" id="KW-0663">Pyridoxal phosphate</keyword>
<sequence>MGTNTHLEHAAERDLAEDPHLRRGPRGFPLLPGGYGRSTYYTGAPSPYAIRGEGYRVWDDRGRELIDANNNFTSLIHGNAHPEITEAATKALSSGASWGIPNLYEWDLADLLLSRLPDLDQVRFTNSGTEAVMSAIRIARASTGRERVVVTKGGYHGTSEVALVPGGPSYTRGVTQGVIDDVTAVPLNDIQFLRQAVEAAPDAYAAIILDLLPNRAGLLSISEDFVREARDLATRFGIVLIIDEVISLRLGYNGLSGEYGVAPDLLTTGKLIGGGFAVGAVVGRAELMAEVDPTRPGSLPHGGTFSGNPVSMAAGAAALRLYPHEEVQRLNRLGDTTREAVQSKIAEAGWEIRGRGSLLRAVPGGAEKVSEDIQHRLWWASYERGLLGSPANLLSLSTPMNEHVAADIAERLADAVLAVAGSAEAKDGSQEL</sequence>
<dbReference type="SUPFAM" id="SSF53383">
    <property type="entry name" value="PLP-dependent transferases"/>
    <property type="match status" value="1"/>
</dbReference>
<dbReference type="GO" id="GO:0030170">
    <property type="term" value="F:pyridoxal phosphate binding"/>
    <property type="evidence" value="ECO:0007669"/>
    <property type="project" value="InterPro"/>
</dbReference>
<dbReference type="InterPro" id="IPR005814">
    <property type="entry name" value="Aminotrans_3"/>
</dbReference>
<dbReference type="InterPro" id="IPR015422">
    <property type="entry name" value="PyrdxlP-dep_Trfase_small"/>
</dbReference>
<dbReference type="STRING" id="1045773.SAMN05216555_10343"/>
<evidence type="ECO:0000256" key="3">
    <source>
        <dbReference type="RuleBase" id="RU003560"/>
    </source>
</evidence>
<keyword evidence="6" id="KW-1185">Reference proteome</keyword>
<dbReference type="Gene3D" id="3.40.640.10">
    <property type="entry name" value="Type I PLP-dependent aspartate aminotransferase-like (Major domain)"/>
    <property type="match status" value="1"/>
</dbReference>
<dbReference type="RefSeq" id="WP_084110800.1">
    <property type="nucleotide sequence ID" value="NZ_FNEI01000003.1"/>
</dbReference>
<dbReference type="EMBL" id="FNEI01000003">
    <property type="protein sequence ID" value="SDI54087.1"/>
    <property type="molecule type" value="Genomic_DNA"/>
</dbReference>
<comment type="similarity">
    <text evidence="3">Belongs to the class-III pyridoxal-phosphate-dependent aminotransferase family.</text>
</comment>
<evidence type="ECO:0000313" key="5">
    <source>
        <dbReference type="EMBL" id="SDI54087.1"/>
    </source>
</evidence>
<dbReference type="PANTHER" id="PTHR43713">
    <property type="entry name" value="GLUTAMATE-1-SEMIALDEHYDE 2,1-AMINOMUTASE"/>
    <property type="match status" value="1"/>
</dbReference>
<feature type="region of interest" description="Disordered" evidence="4">
    <location>
        <begin position="1"/>
        <end position="29"/>
    </location>
</feature>
<dbReference type="InterPro" id="IPR015424">
    <property type="entry name" value="PyrdxlP-dep_Trfase"/>
</dbReference>
<reference evidence="6" key="1">
    <citation type="submission" date="2016-10" db="EMBL/GenBank/DDBJ databases">
        <authorList>
            <person name="Varghese N."/>
            <person name="Submissions S."/>
        </authorList>
    </citation>
    <scope>NUCLEOTIDE SEQUENCE [LARGE SCALE GENOMIC DNA]</scope>
    <source>
        <strain evidence="6">CGMCC 1.10783</strain>
    </source>
</reference>
<comment type="cofactor">
    <cofactor evidence="1">
        <name>pyridoxal 5'-phosphate</name>
        <dbReference type="ChEBI" id="CHEBI:597326"/>
    </cofactor>
</comment>
<organism evidence="5 6">
    <name type="scientific">Arthrobacter cupressi</name>
    <dbReference type="NCBI Taxonomy" id="1045773"/>
    <lineage>
        <taxon>Bacteria</taxon>
        <taxon>Bacillati</taxon>
        <taxon>Actinomycetota</taxon>
        <taxon>Actinomycetes</taxon>
        <taxon>Micrococcales</taxon>
        <taxon>Micrococcaceae</taxon>
        <taxon>Arthrobacter</taxon>
    </lineage>
</organism>
<accession>A0A1G8LF41</accession>
<dbReference type="AlphaFoldDB" id="A0A1G8LF41"/>
<feature type="compositionally biased region" description="Basic and acidic residues" evidence="4">
    <location>
        <begin position="1"/>
        <end position="21"/>
    </location>
</feature>
<evidence type="ECO:0000256" key="2">
    <source>
        <dbReference type="ARBA" id="ARBA00022898"/>
    </source>
</evidence>
<proteinExistence type="inferred from homology"/>
<dbReference type="CDD" id="cd00610">
    <property type="entry name" value="OAT_like"/>
    <property type="match status" value="1"/>
</dbReference>
<dbReference type="Proteomes" id="UP000182130">
    <property type="component" value="Unassembled WGS sequence"/>
</dbReference>
<name>A0A1G8LF41_9MICC</name>
<protein>
    <submittedName>
        <fullName evidence="5">Glutamate-1-semialdehyde 2,1-aminomutase</fullName>
    </submittedName>
</protein>
<evidence type="ECO:0000313" key="6">
    <source>
        <dbReference type="Proteomes" id="UP000182130"/>
    </source>
</evidence>